<dbReference type="AlphaFoldDB" id="A0A8J3ARZ1"/>
<dbReference type="InterPro" id="IPR039445">
    <property type="entry name" value="DauR-like_HTH"/>
</dbReference>
<dbReference type="InterPro" id="IPR039446">
    <property type="entry name" value="DauR-like"/>
</dbReference>
<dbReference type="Pfam" id="PF13309">
    <property type="entry name" value="HTH_22"/>
    <property type="match status" value="1"/>
</dbReference>
<dbReference type="Proteomes" id="UP000619536">
    <property type="component" value="Unassembled WGS sequence"/>
</dbReference>
<dbReference type="InterPro" id="IPR013559">
    <property type="entry name" value="YheO"/>
</dbReference>
<feature type="domain" description="Transcriptional regulator DauR-like HTH" evidence="2">
    <location>
        <begin position="173"/>
        <end position="231"/>
    </location>
</feature>
<reference evidence="3" key="1">
    <citation type="journal article" date="2014" name="Int. J. Syst. Evol. Microbiol.">
        <title>Complete genome sequence of Corynebacterium casei LMG S-19264T (=DSM 44701T), isolated from a smear-ripened cheese.</title>
        <authorList>
            <consortium name="US DOE Joint Genome Institute (JGI-PGF)"/>
            <person name="Walter F."/>
            <person name="Albersmeier A."/>
            <person name="Kalinowski J."/>
            <person name="Ruckert C."/>
        </authorList>
    </citation>
    <scope>NUCLEOTIDE SEQUENCE</scope>
    <source>
        <strain evidence="3">CCM 8606</strain>
    </source>
</reference>
<comment type="caution">
    <text evidence="3">The sequence shown here is derived from an EMBL/GenBank/DDBJ whole genome shotgun (WGS) entry which is preliminary data.</text>
</comment>
<sequence length="238" mass="26017">MWNIMDQTHTSAIEEDIALVQSYIPLVEFLGLALGSSTEVVLHDVAHPDQSVIAIANGHVSGRSIGSPSTDLMYKVLRDGIRDGKDYVIGYEAHSVLHDIPLVSSTFFIRREGRIVGALCLNTDPSAFVTVKQSIERLGALYFPNLQPASASTEHTGVQEENLVASVSDMAADTITAMCVRRGISAHKLSVDDRLSIIRTLNERGYFRFKGAIGTVADQLGVAESSVYRYLHTIQKNK</sequence>
<evidence type="ECO:0000313" key="3">
    <source>
        <dbReference type="EMBL" id="GGI15123.1"/>
    </source>
</evidence>
<evidence type="ECO:0000259" key="1">
    <source>
        <dbReference type="Pfam" id="PF08348"/>
    </source>
</evidence>
<name>A0A8J3ARZ1_9BIFI</name>
<organism evidence="3 4">
    <name type="scientific">Galliscardovia ingluviei</name>
    <dbReference type="NCBI Taxonomy" id="1769422"/>
    <lineage>
        <taxon>Bacteria</taxon>
        <taxon>Bacillati</taxon>
        <taxon>Actinomycetota</taxon>
        <taxon>Actinomycetes</taxon>
        <taxon>Bifidobacteriales</taxon>
        <taxon>Bifidobacteriaceae</taxon>
        <taxon>Galliscardovia</taxon>
    </lineage>
</organism>
<evidence type="ECO:0000259" key="2">
    <source>
        <dbReference type="Pfam" id="PF13309"/>
    </source>
</evidence>
<evidence type="ECO:0000313" key="4">
    <source>
        <dbReference type="Proteomes" id="UP000619536"/>
    </source>
</evidence>
<dbReference type="PANTHER" id="PTHR35568">
    <property type="entry name" value="TRANSCRIPTIONAL REGULATOR DAUR"/>
    <property type="match status" value="1"/>
</dbReference>
<dbReference type="PANTHER" id="PTHR35568:SF1">
    <property type="entry name" value="TRANSCRIPTIONAL REGULATOR DAUR"/>
    <property type="match status" value="1"/>
</dbReference>
<protein>
    <recommendedName>
        <fullName evidence="5">YheO-like protein</fullName>
    </recommendedName>
</protein>
<accession>A0A8J3ARZ1</accession>
<keyword evidence="4" id="KW-1185">Reference proteome</keyword>
<evidence type="ECO:0008006" key="5">
    <source>
        <dbReference type="Google" id="ProtNLM"/>
    </source>
</evidence>
<dbReference type="Pfam" id="PF08348">
    <property type="entry name" value="PAS_6"/>
    <property type="match status" value="1"/>
</dbReference>
<gene>
    <name evidence="3" type="ORF">GCM10007377_14330</name>
</gene>
<dbReference type="EMBL" id="BMDH01000005">
    <property type="protein sequence ID" value="GGI15123.1"/>
    <property type="molecule type" value="Genomic_DNA"/>
</dbReference>
<proteinExistence type="predicted"/>
<feature type="domain" description="YheO-like" evidence="1">
    <location>
        <begin position="21"/>
        <end position="132"/>
    </location>
</feature>
<reference evidence="3" key="2">
    <citation type="submission" date="2020-09" db="EMBL/GenBank/DDBJ databases">
        <authorList>
            <person name="Sun Q."/>
            <person name="Sedlacek I."/>
        </authorList>
    </citation>
    <scope>NUCLEOTIDE SEQUENCE</scope>
    <source>
        <strain evidence="3">CCM 8606</strain>
    </source>
</reference>